<dbReference type="InterPro" id="IPR032675">
    <property type="entry name" value="LRR_dom_sf"/>
</dbReference>
<evidence type="ECO:0000259" key="2">
    <source>
        <dbReference type="PROSITE" id="PS50003"/>
    </source>
</evidence>
<evidence type="ECO:0000313" key="4">
    <source>
        <dbReference type="Proteomes" id="UP000009168"/>
    </source>
</evidence>
<keyword evidence="4" id="KW-1185">Reference proteome</keyword>
<dbReference type="InterPro" id="IPR011993">
    <property type="entry name" value="PH-like_dom_sf"/>
</dbReference>
<dbReference type="Gene3D" id="2.30.29.30">
    <property type="entry name" value="Pleckstrin-homology domain (PH domain)/Phosphotyrosine-binding domain (PTB)"/>
    <property type="match status" value="1"/>
</dbReference>
<dbReference type="eggNOG" id="ENOG502SXVQ">
    <property type="taxonomic scope" value="Eukaryota"/>
</dbReference>
<evidence type="ECO:0000313" key="3">
    <source>
        <dbReference type="EMBL" id="EAR82892.2"/>
    </source>
</evidence>
<dbReference type="SUPFAM" id="SSF50729">
    <property type="entry name" value="PH domain-like"/>
    <property type="match status" value="1"/>
</dbReference>
<dbReference type="Proteomes" id="UP000009168">
    <property type="component" value="Unassembled WGS sequence"/>
</dbReference>
<protein>
    <recommendedName>
        <fullName evidence="2">PH domain-containing protein</fullName>
    </recommendedName>
</protein>
<dbReference type="InterPro" id="IPR001849">
    <property type="entry name" value="PH_domain"/>
</dbReference>
<feature type="region of interest" description="Disordered" evidence="1">
    <location>
        <begin position="622"/>
        <end position="651"/>
    </location>
</feature>
<dbReference type="RefSeq" id="XP_001030555.2">
    <property type="nucleotide sequence ID" value="XM_001030555.2"/>
</dbReference>
<dbReference type="EMBL" id="GG662480">
    <property type="protein sequence ID" value="EAR82892.2"/>
    <property type="molecule type" value="Genomic_DNA"/>
</dbReference>
<name>Q22C64_TETTS</name>
<feature type="domain" description="PH" evidence="2">
    <location>
        <begin position="735"/>
        <end position="842"/>
    </location>
</feature>
<dbReference type="Gene3D" id="3.80.10.10">
    <property type="entry name" value="Ribonuclease Inhibitor"/>
    <property type="match status" value="2"/>
</dbReference>
<gene>
    <name evidence="3" type="ORF">TTHERM_01075760</name>
</gene>
<dbReference type="HOGENOM" id="CLU_270082_0_0_1"/>
<dbReference type="PROSITE" id="PS50003">
    <property type="entry name" value="PH_DOMAIN"/>
    <property type="match status" value="1"/>
</dbReference>
<dbReference type="AlphaFoldDB" id="Q22C64"/>
<feature type="compositionally biased region" description="Basic and acidic residues" evidence="1">
    <location>
        <begin position="642"/>
        <end position="651"/>
    </location>
</feature>
<dbReference type="SUPFAM" id="SSF52047">
    <property type="entry name" value="RNI-like"/>
    <property type="match status" value="1"/>
</dbReference>
<evidence type="ECO:0000256" key="1">
    <source>
        <dbReference type="SAM" id="MobiDB-lite"/>
    </source>
</evidence>
<reference evidence="4" key="1">
    <citation type="journal article" date="2006" name="PLoS Biol.">
        <title>Macronuclear genome sequence of the ciliate Tetrahymena thermophila, a model eukaryote.</title>
        <authorList>
            <person name="Eisen J.A."/>
            <person name="Coyne R.S."/>
            <person name="Wu M."/>
            <person name="Wu D."/>
            <person name="Thiagarajan M."/>
            <person name="Wortman J.R."/>
            <person name="Badger J.H."/>
            <person name="Ren Q."/>
            <person name="Amedeo P."/>
            <person name="Jones K.M."/>
            <person name="Tallon L.J."/>
            <person name="Delcher A.L."/>
            <person name="Salzberg S.L."/>
            <person name="Silva J.C."/>
            <person name="Haas B.J."/>
            <person name="Majoros W.H."/>
            <person name="Farzad M."/>
            <person name="Carlton J.M."/>
            <person name="Smith R.K. Jr."/>
            <person name="Garg J."/>
            <person name="Pearlman R.E."/>
            <person name="Karrer K.M."/>
            <person name="Sun L."/>
            <person name="Manning G."/>
            <person name="Elde N.C."/>
            <person name="Turkewitz A.P."/>
            <person name="Asai D.J."/>
            <person name="Wilkes D.E."/>
            <person name="Wang Y."/>
            <person name="Cai H."/>
            <person name="Collins K."/>
            <person name="Stewart B.A."/>
            <person name="Lee S.R."/>
            <person name="Wilamowska K."/>
            <person name="Weinberg Z."/>
            <person name="Ruzzo W.L."/>
            <person name="Wloga D."/>
            <person name="Gaertig J."/>
            <person name="Frankel J."/>
            <person name="Tsao C.-C."/>
            <person name="Gorovsky M.A."/>
            <person name="Keeling P.J."/>
            <person name="Waller R.F."/>
            <person name="Patron N.J."/>
            <person name="Cherry J.M."/>
            <person name="Stover N.A."/>
            <person name="Krieger C.J."/>
            <person name="del Toro C."/>
            <person name="Ryder H.F."/>
            <person name="Williamson S.C."/>
            <person name="Barbeau R.A."/>
            <person name="Hamilton E.P."/>
            <person name="Orias E."/>
        </authorList>
    </citation>
    <scope>NUCLEOTIDE SEQUENCE [LARGE SCALE GENOMIC DNA]</scope>
    <source>
        <strain evidence="4">SB210</strain>
    </source>
</reference>
<dbReference type="KEGG" id="tet:TTHERM_01075760"/>
<sequence length="1207" mass="143295">MDNLDSANTSTYALLSNVNSQSVFEKFKREDEAIQKYYESESLKKISYLDPNQYYQQLYNQIEQTENIIKYLNYVLIEQPQLAVQEKIQSVKQNMQRSGKNIPSHLDIYIREKLERDKKIDIRNNIHGYKRTYLQSRYLKNKKDAKTNEQRVQKVEQFLQEQEQLSYFLSKKSIYDDNIKIPFNLMQNSSKRSQIFKFEEQEILFTVKSVKIQPYQMVEDYELYQYQDYLIEHLKEPYQICVYPPEEAQSSTKSIKLSINLNQLNSQNQIGNKQDDIEQKIEILTSRLEQSQVTCDMLIDQYLMKINDTSILSNQTNILTYDNQNILKDQELNQDISDKISILKKKRAKQEIKIKGKLGWIKDENQILYAYNIKDKEMEEYNFNVFEKLLKQYSQVECEIQFYESEQKQKLKILQQNNQTRKKVSEFLKKKKNILYIFYHIILQASLDNIQYLFPFAENIYPLYNCNYETDVQQKLLSNNFLIQKQLINIPLYLQKMSSLKELNKGQEQIPKLFQNSEIIIAVLRVFKKHNKMNQYKQNKIIVPQLKIEKNLNQINQINNLQFQNSTPKIYQSNLKNNQLIIQQNEQKFLNSQNKIELEEIMFENLQKQFCDIYSAQSSSRSKAGSQQSIKSEQQLQQQHPIQKEKNKEKEQQNNIQFLPINFKYKSLSQQNQLQKKISQTQMINTIQNDYLIQQLIDTTLIANIPISNSKQKTKDKPQIIEQVQEDSRNLYDEDIIKAASVFKKSKNKDKFKFRWLELKQFTLIWYKSAPELKFNQSNGKESIVQKKPNGFGEIQIDQVEDFIVAKKHAFIVKLLNRNLVIEYDSTRVGLMWSKTIRNMVALKAYMHYLIKIGNNGNLFKYFNDLDVIELNLSHYAISNKELSKKNLAIEQKLCILIFDTITSHQKLQIINLQNSGLSPISIKELFKYLSKPLKKTRINFINLSQNEMDPESVRQLNVYLQSENCQQLQNLVLDDCNLKDGLFSLILDAIKERYKWQMHNYYNPVKDEIPEETTWRQVSLRYSNKSNQNSPRKEQVYFFQRLSFAGNQITDKGLQRFMKTIEDIQNQAQPLIQDLEDFEMIDLDLSRNQFINELSNFGAFISQRQIFKKLYLDNLKNPLPNQLASFILSFQDNYRTELLSLRGNPLSVEAYTNLIKVLDENFTIQEIKIDFTTFNQFEKTYTELDKQSNNLRSQFFSFSLIQSQQN</sequence>
<accession>Q22C64</accession>
<dbReference type="InParanoid" id="Q22C64"/>
<organism evidence="3 4">
    <name type="scientific">Tetrahymena thermophila (strain SB210)</name>
    <dbReference type="NCBI Taxonomy" id="312017"/>
    <lineage>
        <taxon>Eukaryota</taxon>
        <taxon>Sar</taxon>
        <taxon>Alveolata</taxon>
        <taxon>Ciliophora</taxon>
        <taxon>Intramacronucleata</taxon>
        <taxon>Oligohymenophorea</taxon>
        <taxon>Hymenostomatida</taxon>
        <taxon>Tetrahymenina</taxon>
        <taxon>Tetrahymenidae</taxon>
        <taxon>Tetrahymena</taxon>
    </lineage>
</organism>
<feature type="compositionally biased region" description="Low complexity" evidence="1">
    <location>
        <begin position="622"/>
        <end position="639"/>
    </location>
</feature>
<proteinExistence type="predicted"/>
<dbReference type="GeneID" id="7834220"/>